<keyword evidence="2" id="KW-1133">Transmembrane helix</keyword>
<proteinExistence type="predicted"/>
<evidence type="ECO:0000256" key="2">
    <source>
        <dbReference type="SAM" id="Phobius"/>
    </source>
</evidence>
<evidence type="ECO:0000313" key="3">
    <source>
        <dbReference type="EMBL" id="GAA2569456.1"/>
    </source>
</evidence>
<feature type="compositionally biased region" description="Low complexity" evidence="1">
    <location>
        <begin position="127"/>
        <end position="136"/>
    </location>
</feature>
<keyword evidence="2" id="KW-0472">Membrane</keyword>
<evidence type="ECO:0000313" key="4">
    <source>
        <dbReference type="Proteomes" id="UP001500274"/>
    </source>
</evidence>
<reference evidence="3 4" key="1">
    <citation type="journal article" date="2019" name="Int. J. Syst. Evol. Microbiol.">
        <title>The Global Catalogue of Microorganisms (GCM) 10K type strain sequencing project: providing services to taxonomists for standard genome sequencing and annotation.</title>
        <authorList>
            <consortium name="The Broad Institute Genomics Platform"/>
            <consortium name="The Broad Institute Genome Sequencing Center for Infectious Disease"/>
            <person name="Wu L."/>
            <person name="Ma J."/>
        </authorList>
    </citation>
    <scope>NUCLEOTIDE SEQUENCE [LARGE SCALE GENOMIC DNA]</scope>
    <source>
        <strain evidence="3 4">JCM 16365</strain>
    </source>
</reference>
<name>A0ABN3P6Q4_9MICO</name>
<gene>
    <name evidence="3" type="ORF">GCM10009862_05220</name>
</gene>
<sequence>MRPDADAAQNGAMPDDTDDELARLQARAYGPAADIDAEGLARLAELQESRASAVPAPGHTADAADALAALFGPPSEPDDAASDVADPTRRGLRAGLREEDFAPAPEPEVVFEPLPDAAPEGAEEDPAAPARSRPATRIASSLPTRRMRWVWLASIVVTVVVTALVTTWARPTDGAGRAATLTLQADTVTGDRARGSMSMEDGARYFGEYLGLHIYSVDSCLEASVGDARRPIWGACGGEGLAPIMEIYVTGSGVGSNMPLPDAVLERFPDGAVIRFTLRGDAVLVDEGALPSRR</sequence>
<organism evidence="3 4">
    <name type="scientific">Microbacterium binotii</name>
    <dbReference type="NCBI Taxonomy" id="462710"/>
    <lineage>
        <taxon>Bacteria</taxon>
        <taxon>Bacillati</taxon>
        <taxon>Actinomycetota</taxon>
        <taxon>Actinomycetes</taxon>
        <taxon>Micrococcales</taxon>
        <taxon>Microbacteriaceae</taxon>
        <taxon>Microbacterium</taxon>
    </lineage>
</organism>
<keyword evidence="2" id="KW-0812">Transmembrane</keyword>
<dbReference type="EMBL" id="BAAARI010000003">
    <property type="protein sequence ID" value="GAA2569456.1"/>
    <property type="molecule type" value="Genomic_DNA"/>
</dbReference>
<comment type="caution">
    <text evidence="3">The sequence shown here is derived from an EMBL/GenBank/DDBJ whole genome shotgun (WGS) entry which is preliminary data.</text>
</comment>
<feature type="transmembrane region" description="Helical" evidence="2">
    <location>
        <begin position="149"/>
        <end position="169"/>
    </location>
</feature>
<evidence type="ECO:0000256" key="1">
    <source>
        <dbReference type="SAM" id="MobiDB-lite"/>
    </source>
</evidence>
<accession>A0ABN3P6Q4</accession>
<keyword evidence="4" id="KW-1185">Reference proteome</keyword>
<feature type="region of interest" description="Disordered" evidence="1">
    <location>
        <begin position="114"/>
        <end position="136"/>
    </location>
</feature>
<protein>
    <submittedName>
        <fullName evidence="3">Uncharacterized protein</fullName>
    </submittedName>
</protein>
<dbReference type="Proteomes" id="UP001500274">
    <property type="component" value="Unassembled WGS sequence"/>
</dbReference>